<evidence type="ECO:0000313" key="4">
    <source>
        <dbReference type="Proteomes" id="UP001500795"/>
    </source>
</evidence>
<organism evidence="3 4">
    <name type="scientific">Zobellella aerophila</name>
    <dbReference type="NCBI Taxonomy" id="870480"/>
    <lineage>
        <taxon>Bacteria</taxon>
        <taxon>Pseudomonadati</taxon>
        <taxon>Pseudomonadota</taxon>
        <taxon>Gammaproteobacteria</taxon>
        <taxon>Aeromonadales</taxon>
        <taxon>Aeromonadaceae</taxon>
        <taxon>Zobellella</taxon>
    </lineage>
</organism>
<evidence type="ECO:0000256" key="1">
    <source>
        <dbReference type="SAM" id="Phobius"/>
    </source>
</evidence>
<feature type="transmembrane region" description="Helical" evidence="1">
    <location>
        <begin position="267"/>
        <end position="283"/>
    </location>
</feature>
<feature type="transmembrane region" description="Helical" evidence="1">
    <location>
        <begin position="182"/>
        <end position="201"/>
    </location>
</feature>
<proteinExistence type="predicted"/>
<evidence type="ECO:0000259" key="2">
    <source>
        <dbReference type="Pfam" id="PF00892"/>
    </source>
</evidence>
<feature type="transmembrane region" description="Helical" evidence="1">
    <location>
        <begin position="154"/>
        <end position="173"/>
    </location>
</feature>
<feature type="transmembrane region" description="Helical" evidence="1">
    <location>
        <begin position="242"/>
        <end position="261"/>
    </location>
</feature>
<protein>
    <submittedName>
        <fullName evidence="3">DMT family transporter</fullName>
    </submittedName>
</protein>
<name>A0ABP6W9X7_9GAMM</name>
<evidence type="ECO:0000313" key="3">
    <source>
        <dbReference type="EMBL" id="GAA3547292.1"/>
    </source>
</evidence>
<feature type="transmembrane region" description="Helical" evidence="1">
    <location>
        <begin position="45"/>
        <end position="64"/>
    </location>
</feature>
<dbReference type="EMBL" id="BAABCX010000004">
    <property type="protein sequence ID" value="GAA3547292.1"/>
    <property type="molecule type" value="Genomic_DNA"/>
</dbReference>
<feature type="transmembrane region" description="Helical" evidence="1">
    <location>
        <begin position="12"/>
        <end position="33"/>
    </location>
</feature>
<dbReference type="Pfam" id="PF00892">
    <property type="entry name" value="EamA"/>
    <property type="match status" value="2"/>
</dbReference>
<feature type="transmembrane region" description="Helical" evidence="1">
    <location>
        <begin position="130"/>
        <end position="148"/>
    </location>
</feature>
<feature type="transmembrane region" description="Helical" evidence="1">
    <location>
        <begin position="85"/>
        <end position="101"/>
    </location>
</feature>
<feature type="transmembrane region" description="Helical" evidence="1">
    <location>
        <begin position="107"/>
        <end position="123"/>
    </location>
</feature>
<feature type="transmembrane region" description="Helical" evidence="1">
    <location>
        <begin position="213"/>
        <end position="235"/>
    </location>
</feature>
<dbReference type="InterPro" id="IPR037185">
    <property type="entry name" value="EmrE-like"/>
</dbReference>
<feature type="domain" description="EamA" evidence="2">
    <location>
        <begin position="155"/>
        <end position="282"/>
    </location>
</feature>
<comment type="caution">
    <text evidence="3">The sequence shown here is derived from an EMBL/GenBank/DDBJ whole genome shotgun (WGS) entry which is preliminary data.</text>
</comment>
<dbReference type="PANTHER" id="PTHR22911">
    <property type="entry name" value="ACYL-MALONYL CONDENSING ENZYME-RELATED"/>
    <property type="match status" value="1"/>
</dbReference>
<dbReference type="Proteomes" id="UP001500795">
    <property type="component" value="Unassembled WGS sequence"/>
</dbReference>
<keyword evidence="1" id="KW-0812">Transmembrane</keyword>
<keyword evidence="1" id="KW-1133">Transmembrane helix</keyword>
<reference evidence="4" key="1">
    <citation type="journal article" date="2019" name="Int. J. Syst. Evol. Microbiol.">
        <title>The Global Catalogue of Microorganisms (GCM) 10K type strain sequencing project: providing services to taxonomists for standard genome sequencing and annotation.</title>
        <authorList>
            <consortium name="The Broad Institute Genomics Platform"/>
            <consortium name="The Broad Institute Genome Sequencing Center for Infectious Disease"/>
            <person name="Wu L."/>
            <person name="Ma J."/>
        </authorList>
    </citation>
    <scope>NUCLEOTIDE SEQUENCE [LARGE SCALE GENOMIC DNA]</scope>
    <source>
        <strain evidence="4">JCM 17110</strain>
    </source>
</reference>
<accession>A0ABP6W9X7</accession>
<keyword evidence="1" id="KW-0472">Membrane</keyword>
<dbReference type="PANTHER" id="PTHR22911:SF103">
    <property type="entry name" value="BLR2811 PROTEIN"/>
    <property type="match status" value="1"/>
</dbReference>
<dbReference type="SUPFAM" id="SSF103481">
    <property type="entry name" value="Multidrug resistance efflux transporter EmrE"/>
    <property type="match status" value="2"/>
</dbReference>
<gene>
    <name evidence="3" type="ORF">GCM10022394_29190</name>
</gene>
<feature type="domain" description="EamA" evidence="2">
    <location>
        <begin position="15"/>
        <end position="147"/>
    </location>
</feature>
<keyword evidence="4" id="KW-1185">Reference proteome</keyword>
<dbReference type="RefSeq" id="WP_344959348.1">
    <property type="nucleotide sequence ID" value="NZ_BAABCX010000004.1"/>
</dbReference>
<dbReference type="InterPro" id="IPR000620">
    <property type="entry name" value="EamA_dom"/>
</dbReference>
<sequence>MQRVRARVSADSQLLAIALLVVGNLMISFGDVLVKLLGQAQFNPYQYVALRFMITSALLWPFWLRLPDERKGLGQWKIHLLRGHLLLMGSVGVFVSLYYLPLATANAVFYAAPLMTLPLAALWSQEQVRGQAYGISILGFVGILVVLNPAQWHWAGWLALLTAFSMAASNVLVRRLPRGRSVLATLFLTQLLAIPISLALALPDWQPLSAEVWLLLLGATLLGIIYQGVCILAYSMADASKIAASEYSGLIFVTLMGMLLFAEFPAWNVYAGALLVIGAIALQRRLR</sequence>